<dbReference type="RefSeq" id="WP_128631658.1">
    <property type="nucleotide sequence ID" value="NZ_RRCN01000001.1"/>
</dbReference>
<evidence type="ECO:0000313" key="1">
    <source>
        <dbReference type="EMBL" id="RRJ63826.1"/>
    </source>
</evidence>
<organism evidence="1 2">
    <name type="scientific">Paenibacillus oralis</name>
    <dbReference type="NCBI Taxonomy" id="2490856"/>
    <lineage>
        <taxon>Bacteria</taxon>
        <taxon>Bacillati</taxon>
        <taxon>Bacillota</taxon>
        <taxon>Bacilli</taxon>
        <taxon>Bacillales</taxon>
        <taxon>Paenibacillaceae</taxon>
        <taxon>Paenibacillus</taxon>
    </lineage>
</organism>
<evidence type="ECO:0000313" key="2">
    <source>
        <dbReference type="Proteomes" id="UP000267017"/>
    </source>
</evidence>
<dbReference type="AlphaFoldDB" id="A0A3P3U1U3"/>
<dbReference type="EMBL" id="RRCN01000001">
    <property type="protein sequence ID" value="RRJ63826.1"/>
    <property type="molecule type" value="Genomic_DNA"/>
</dbReference>
<gene>
    <name evidence="1" type="ORF">EHV15_13485</name>
</gene>
<comment type="caution">
    <text evidence="1">The sequence shown here is derived from an EMBL/GenBank/DDBJ whole genome shotgun (WGS) entry which is preliminary data.</text>
</comment>
<keyword evidence="2" id="KW-1185">Reference proteome</keyword>
<name>A0A3P3U1U3_9BACL</name>
<accession>A0A3P3U1U3</accession>
<dbReference type="Proteomes" id="UP000267017">
    <property type="component" value="Unassembled WGS sequence"/>
</dbReference>
<protein>
    <submittedName>
        <fullName evidence="1">Uncharacterized protein</fullName>
    </submittedName>
</protein>
<reference evidence="1 2" key="1">
    <citation type="submission" date="2018-11" db="EMBL/GenBank/DDBJ databases">
        <title>Genome sequencing of Paenibacillus sp. KCOM 3021 (= ChDC PVNT-B20).</title>
        <authorList>
            <person name="Kook J.-K."/>
            <person name="Park S.-N."/>
            <person name="Lim Y.K."/>
        </authorList>
    </citation>
    <scope>NUCLEOTIDE SEQUENCE [LARGE SCALE GENOMIC DNA]</scope>
    <source>
        <strain evidence="1 2">KCOM 3021</strain>
    </source>
</reference>
<proteinExistence type="predicted"/>
<sequence>MRYFVKQGDIVIGRLVITETKLEYIPIRSALRHLPVLKVYPPGLFLYTFTNGVAAVDSTAKPTEEAILRWMEDRIFPKDRQDKDELLKAIGLDSYDVITLFLELKGKTSRDTLWITEDPDEPYSKGETASSLYDADDIDEFTATDELKNLKFLNELHIGETKTKSYSSEKREK</sequence>
<dbReference type="OrthoDB" id="2041363at2"/>